<keyword evidence="3" id="KW-1185">Reference proteome</keyword>
<dbReference type="Pfam" id="PF21789">
    <property type="entry name" value="TNP-like_RNaseH_C"/>
    <property type="match status" value="1"/>
</dbReference>
<dbReference type="VEuPathDB" id="VectorBase:LOC119161062"/>
<dbReference type="SUPFAM" id="SSF53098">
    <property type="entry name" value="Ribonuclease H-like"/>
    <property type="match status" value="1"/>
</dbReference>
<feature type="domain" description="Transposable element P transposase-like RNase H C-terminal" evidence="1">
    <location>
        <begin position="25"/>
        <end position="50"/>
    </location>
</feature>
<comment type="caution">
    <text evidence="2">The sequence shown here is derived from an EMBL/GenBank/DDBJ whole genome shotgun (WGS) entry which is preliminary data.</text>
</comment>
<dbReference type="EMBL" id="JABSTU010000004">
    <property type="protein sequence ID" value="KAH8034594.1"/>
    <property type="molecule type" value="Genomic_DNA"/>
</dbReference>
<reference evidence="2" key="2">
    <citation type="submission" date="2021-09" db="EMBL/GenBank/DDBJ databases">
        <authorList>
            <person name="Jia N."/>
            <person name="Wang J."/>
            <person name="Shi W."/>
            <person name="Du L."/>
            <person name="Sun Y."/>
            <person name="Zhan W."/>
            <person name="Jiang J."/>
            <person name="Wang Q."/>
            <person name="Zhang B."/>
            <person name="Ji P."/>
            <person name="Sakyi L.B."/>
            <person name="Cui X."/>
            <person name="Yuan T."/>
            <person name="Jiang B."/>
            <person name="Yang W."/>
            <person name="Lam T.T.-Y."/>
            <person name="Chang Q."/>
            <person name="Ding S."/>
            <person name="Wang X."/>
            <person name="Zhu J."/>
            <person name="Ruan X."/>
            <person name="Zhao L."/>
            <person name="Wei J."/>
            <person name="Que T."/>
            <person name="Du C."/>
            <person name="Cheng J."/>
            <person name="Dai P."/>
            <person name="Han X."/>
            <person name="Huang E."/>
            <person name="Gao Y."/>
            <person name="Liu J."/>
            <person name="Shao H."/>
            <person name="Ye R."/>
            <person name="Li L."/>
            <person name="Wei W."/>
            <person name="Wang X."/>
            <person name="Wang C."/>
            <person name="Huo Q."/>
            <person name="Li W."/>
            <person name="Guo W."/>
            <person name="Chen H."/>
            <person name="Chen S."/>
            <person name="Zhou L."/>
            <person name="Zhou L."/>
            <person name="Ni X."/>
            <person name="Tian J."/>
            <person name="Zhou Y."/>
            <person name="Sheng Y."/>
            <person name="Liu T."/>
            <person name="Pan Y."/>
            <person name="Xia L."/>
            <person name="Li J."/>
            <person name="Zhao F."/>
            <person name="Cao W."/>
        </authorList>
    </citation>
    <scope>NUCLEOTIDE SEQUENCE</scope>
    <source>
        <strain evidence="2">Rmic-2018</strain>
        <tissue evidence="2">Larvae</tissue>
    </source>
</reference>
<dbReference type="Gene3D" id="3.30.420.10">
    <property type="entry name" value="Ribonuclease H-like superfamily/Ribonuclease H"/>
    <property type="match status" value="1"/>
</dbReference>
<evidence type="ECO:0000259" key="1">
    <source>
        <dbReference type="Pfam" id="PF21789"/>
    </source>
</evidence>
<dbReference type="AlphaFoldDB" id="A0A9J6EJN6"/>
<evidence type="ECO:0000313" key="3">
    <source>
        <dbReference type="Proteomes" id="UP000821866"/>
    </source>
</evidence>
<proteinExistence type="predicted"/>
<dbReference type="Proteomes" id="UP000821866">
    <property type="component" value="Chromosome 2"/>
</dbReference>
<evidence type="ECO:0000313" key="2">
    <source>
        <dbReference type="EMBL" id="KAH8034594.1"/>
    </source>
</evidence>
<sequence length="453" mass="50277">MGVKTMPGERAGCPATVVNWLRLQQDPLENIFGHIRQKQGCNTNPNVAQFICGLKHICIRKLFKLSEYGNVEDNECDLLQEQLSPFSLTTQVQATAVVSSYQGTLPAVMFGINPLEQCQIQFPDKPVQSPARPLQTHVLVNQYPQQTIQKQTAVAQPRLSVVLPQPVKTLVFFDLETTGLPSKYKRVSITEIALVAIDRLLDVLAHNTMEELIEAHLFNQRIRLSHTEHGRAVLRKIGWQIQPVPIKAALPEDWKTVQTKPLPRNLTPGKDDERRTVWAKAMAQKLEENPGVMYADASLRKHSDRAAVVVASIDRLIVSGEGADYQNRKDLTGKQQTTLRRAQTGSLAHPVLLNRMYPAKHDMLCPFCKIENGTLPHSLAECTELKSPHRSFPLTPRIPNPLSDGRPTDLACTGGQGPGAAGYMRVLQLGNRPVWCLHALPTVLAPINVNSSS</sequence>
<dbReference type="GO" id="GO:0003676">
    <property type="term" value="F:nucleic acid binding"/>
    <property type="evidence" value="ECO:0007669"/>
    <property type="project" value="InterPro"/>
</dbReference>
<gene>
    <name evidence="2" type="ORF">HPB51_025792</name>
</gene>
<organism evidence="2 3">
    <name type="scientific">Rhipicephalus microplus</name>
    <name type="common">Cattle tick</name>
    <name type="synonym">Boophilus microplus</name>
    <dbReference type="NCBI Taxonomy" id="6941"/>
    <lineage>
        <taxon>Eukaryota</taxon>
        <taxon>Metazoa</taxon>
        <taxon>Ecdysozoa</taxon>
        <taxon>Arthropoda</taxon>
        <taxon>Chelicerata</taxon>
        <taxon>Arachnida</taxon>
        <taxon>Acari</taxon>
        <taxon>Parasitiformes</taxon>
        <taxon>Ixodida</taxon>
        <taxon>Ixodoidea</taxon>
        <taxon>Ixodidae</taxon>
        <taxon>Rhipicephalinae</taxon>
        <taxon>Rhipicephalus</taxon>
        <taxon>Boophilus</taxon>
    </lineage>
</organism>
<dbReference type="InterPro" id="IPR048367">
    <property type="entry name" value="TNP-like_RNaseH_C"/>
</dbReference>
<dbReference type="InterPro" id="IPR012337">
    <property type="entry name" value="RNaseH-like_sf"/>
</dbReference>
<reference evidence="2" key="1">
    <citation type="journal article" date="2020" name="Cell">
        <title>Large-Scale Comparative Analyses of Tick Genomes Elucidate Their Genetic Diversity and Vector Capacities.</title>
        <authorList>
            <consortium name="Tick Genome and Microbiome Consortium (TIGMIC)"/>
            <person name="Jia N."/>
            <person name="Wang J."/>
            <person name="Shi W."/>
            <person name="Du L."/>
            <person name="Sun Y."/>
            <person name="Zhan W."/>
            <person name="Jiang J.F."/>
            <person name="Wang Q."/>
            <person name="Zhang B."/>
            <person name="Ji P."/>
            <person name="Bell-Sakyi L."/>
            <person name="Cui X.M."/>
            <person name="Yuan T.T."/>
            <person name="Jiang B.G."/>
            <person name="Yang W.F."/>
            <person name="Lam T.T."/>
            <person name="Chang Q.C."/>
            <person name="Ding S.J."/>
            <person name="Wang X.J."/>
            <person name="Zhu J.G."/>
            <person name="Ruan X.D."/>
            <person name="Zhao L."/>
            <person name="Wei J.T."/>
            <person name="Ye R.Z."/>
            <person name="Que T.C."/>
            <person name="Du C.H."/>
            <person name="Zhou Y.H."/>
            <person name="Cheng J.X."/>
            <person name="Dai P.F."/>
            <person name="Guo W.B."/>
            <person name="Han X.H."/>
            <person name="Huang E.J."/>
            <person name="Li L.F."/>
            <person name="Wei W."/>
            <person name="Gao Y.C."/>
            <person name="Liu J.Z."/>
            <person name="Shao H.Z."/>
            <person name="Wang X."/>
            <person name="Wang C.C."/>
            <person name="Yang T.C."/>
            <person name="Huo Q.B."/>
            <person name="Li W."/>
            <person name="Chen H.Y."/>
            <person name="Chen S.E."/>
            <person name="Zhou L.G."/>
            <person name="Ni X.B."/>
            <person name="Tian J.H."/>
            <person name="Sheng Y."/>
            <person name="Liu T."/>
            <person name="Pan Y.S."/>
            <person name="Xia L.Y."/>
            <person name="Li J."/>
            <person name="Zhao F."/>
            <person name="Cao W.C."/>
        </authorList>
    </citation>
    <scope>NUCLEOTIDE SEQUENCE</scope>
    <source>
        <strain evidence="2">Rmic-2018</strain>
    </source>
</reference>
<dbReference type="InterPro" id="IPR036397">
    <property type="entry name" value="RNaseH_sf"/>
</dbReference>
<accession>A0A9J6EJN6</accession>
<name>A0A9J6EJN6_RHIMP</name>
<protein>
    <recommendedName>
        <fullName evidence="1">Transposable element P transposase-like RNase H C-terminal domain-containing protein</fullName>
    </recommendedName>
</protein>